<keyword evidence="3" id="KW-1185">Reference proteome</keyword>
<sequence length="104" mass="11077">MSLLVTADEKISGVSPTPLGPGVGGGVEVSFKLPCKMFCLREDRRRTPLRQRVALCGISHKTDTDESFASHNSYFMSNSTGGQRTKAAPSGPPGSELIAAPLWN</sequence>
<dbReference type="Proteomes" id="UP000299102">
    <property type="component" value="Unassembled WGS sequence"/>
</dbReference>
<accession>A0A4C1WFX4</accession>
<evidence type="ECO:0000313" key="3">
    <source>
        <dbReference type="Proteomes" id="UP000299102"/>
    </source>
</evidence>
<evidence type="ECO:0000256" key="1">
    <source>
        <dbReference type="SAM" id="MobiDB-lite"/>
    </source>
</evidence>
<reference evidence="2 3" key="1">
    <citation type="journal article" date="2019" name="Commun. Biol.">
        <title>The bagworm genome reveals a unique fibroin gene that provides high tensile strength.</title>
        <authorList>
            <person name="Kono N."/>
            <person name="Nakamura H."/>
            <person name="Ohtoshi R."/>
            <person name="Tomita M."/>
            <person name="Numata K."/>
            <person name="Arakawa K."/>
        </authorList>
    </citation>
    <scope>NUCLEOTIDE SEQUENCE [LARGE SCALE GENOMIC DNA]</scope>
</reference>
<proteinExistence type="predicted"/>
<evidence type="ECO:0000313" key="2">
    <source>
        <dbReference type="EMBL" id="GBP49037.1"/>
    </source>
</evidence>
<dbReference type="EMBL" id="BGZK01000536">
    <property type="protein sequence ID" value="GBP49037.1"/>
    <property type="molecule type" value="Genomic_DNA"/>
</dbReference>
<protein>
    <submittedName>
        <fullName evidence="2">Uncharacterized protein</fullName>
    </submittedName>
</protein>
<name>A0A4C1WFX4_EUMVA</name>
<dbReference type="AlphaFoldDB" id="A0A4C1WFX4"/>
<gene>
    <name evidence="2" type="ORF">EVAR_81597_1</name>
</gene>
<feature type="compositionally biased region" description="Polar residues" evidence="1">
    <location>
        <begin position="73"/>
        <end position="83"/>
    </location>
</feature>
<organism evidence="2 3">
    <name type="scientific">Eumeta variegata</name>
    <name type="common">Bagworm moth</name>
    <name type="synonym">Eumeta japonica</name>
    <dbReference type="NCBI Taxonomy" id="151549"/>
    <lineage>
        <taxon>Eukaryota</taxon>
        <taxon>Metazoa</taxon>
        <taxon>Ecdysozoa</taxon>
        <taxon>Arthropoda</taxon>
        <taxon>Hexapoda</taxon>
        <taxon>Insecta</taxon>
        <taxon>Pterygota</taxon>
        <taxon>Neoptera</taxon>
        <taxon>Endopterygota</taxon>
        <taxon>Lepidoptera</taxon>
        <taxon>Glossata</taxon>
        <taxon>Ditrysia</taxon>
        <taxon>Tineoidea</taxon>
        <taxon>Psychidae</taxon>
        <taxon>Oiketicinae</taxon>
        <taxon>Eumeta</taxon>
    </lineage>
</organism>
<comment type="caution">
    <text evidence="2">The sequence shown here is derived from an EMBL/GenBank/DDBJ whole genome shotgun (WGS) entry which is preliminary data.</text>
</comment>
<feature type="region of interest" description="Disordered" evidence="1">
    <location>
        <begin position="73"/>
        <end position="104"/>
    </location>
</feature>